<comment type="cofactor">
    <cofactor evidence="1 8">
        <name>Fe(2+)</name>
        <dbReference type="ChEBI" id="CHEBI:29033"/>
    </cofactor>
</comment>
<protein>
    <submittedName>
        <fullName evidence="10">Glyoxalase</fullName>
    </submittedName>
</protein>
<evidence type="ECO:0000256" key="8">
    <source>
        <dbReference type="RuleBase" id="RU000683"/>
    </source>
</evidence>
<evidence type="ECO:0000256" key="6">
    <source>
        <dbReference type="ARBA" id="ARBA00023002"/>
    </source>
</evidence>
<dbReference type="PROSITE" id="PS51819">
    <property type="entry name" value="VOC"/>
    <property type="match status" value="1"/>
</dbReference>
<dbReference type="SUPFAM" id="SSF54593">
    <property type="entry name" value="Glyoxalase/Bleomycin resistance protein/Dihydroxybiphenyl dioxygenase"/>
    <property type="match status" value="1"/>
</dbReference>
<evidence type="ECO:0000256" key="5">
    <source>
        <dbReference type="ARBA" id="ARBA00022964"/>
    </source>
</evidence>
<evidence type="ECO:0000256" key="7">
    <source>
        <dbReference type="ARBA" id="ARBA00023004"/>
    </source>
</evidence>
<dbReference type="Proteomes" id="UP000712673">
    <property type="component" value="Unassembled WGS sequence"/>
</dbReference>
<evidence type="ECO:0000259" key="9">
    <source>
        <dbReference type="PROSITE" id="PS51819"/>
    </source>
</evidence>
<dbReference type="InterPro" id="IPR029068">
    <property type="entry name" value="Glyas_Bleomycin-R_OHBP_Dase"/>
</dbReference>
<accession>A0A938B3F7</accession>
<proteinExistence type="inferred from homology"/>
<dbReference type="InterPro" id="IPR037523">
    <property type="entry name" value="VOC_core"/>
</dbReference>
<comment type="similarity">
    <text evidence="2 8">Belongs to the extradiol ring-cleavage dioxygenase family.</text>
</comment>
<dbReference type="Pfam" id="PF00903">
    <property type="entry name" value="Glyoxalase"/>
    <property type="match status" value="1"/>
</dbReference>
<evidence type="ECO:0000256" key="1">
    <source>
        <dbReference type="ARBA" id="ARBA00001954"/>
    </source>
</evidence>
<dbReference type="GO" id="GO:0051213">
    <property type="term" value="F:dioxygenase activity"/>
    <property type="evidence" value="ECO:0007669"/>
    <property type="project" value="UniProtKB-KW"/>
</dbReference>
<keyword evidence="5 8" id="KW-0223">Dioxygenase</keyword>
<dbReference type="InterPro" id="IPR004360">
    <property type="entry name" value="Glyas_Fos-R_dOase_dom"/>
</dbReference>
<dbReference type="PANTHER" id="PTHR21366">
    <property type="entry name" value="GLYOXALASE FAMILY PROTEIN"/>
    <property type="match status" value="1"/>
</dbReference>
<evidence type="ECO:0000256" key="4">
    <source>
        <dbReference type="ARBA" id="ARBA00022797"/>
    </source>
</evidence>
<gene>
    <name evidence="10" type="ORF">FJZ47_08145</name>
</gene>
<comment type="caution">
    <text evidence="10">The sequence shown here is derived from an EMBL/GenBank/DDBJ whole genome shotgun (WGS) entry which is preliminary data.</text>
</comment>
<keyword evidence="3" id="KW-0479">Metal-binding</keyword>
<keyword evidence="7 8" id="KW-0408">Iron</keyword>
<evidence type="ECO:0000313" key="10">
    <source>
        <dbReference type="EMBL" id="MBM3223753.1"/>
    </source>
</evidence>
<dbReference type="GO" id="GO:0004462">
    <property type="term" value="F:lactoylglutathione lyase activity"/>
    <property type="evidence" value="ECO:0007669"/>
    <property type="project" value="InterPro"/>
</dbReference>
<dbReference type="PANTHER" id="PTHR21366:SF14">
    <property type="entry name" value="GLYOXALASE DOMAIN-CONTAINING PROTEIN 5"/>
    <property type="match status" value="1"/>
</dbReference>
<dbReference type="Gene3D" id="3.10.180.10">
    <property type="entry name" value="2,3-Dihydroxybiphenyl 1,2-Dioxygenase, domain 1"/>
    <property type="match status" value="1"/>
</dbReference>
<dbReference type="InterPro" id="IPR050383">
    <property type="entry name" value="GlyoxalaseI/FosfomycinResist"/>
</dbReference>
<dbReference type="InterPro" id="IPR000486">
    <property type="entry name" value="Xdiol_ring_cleave_dOase_1/2"/>
</dbReference>
<dbReference type="GO" id="GO:0008198">
    <property type="term" value="F:ferrous iron binding"/>
    <property type="evidence" value="ECO:0007669"/>
    <property type="project" value="InterPro"/>
</dbReference>
<name>A0A938B3F7_UNCTE</name>
<dbReference type="PROSITE" id="PS00082">
    <property type="entry name" value="EXTRADIOL_DIOXYGENAS"/>
    <property type="match status" value="1"/>
</dbReference>
<evidence type="ECO:0000256" key="3">
    <source>
        <dbReference type="ARBA" id="ARBA00022723"/>
    </source>
</evidence>
<keyword evidence="6 8" id="KW-0560">Oxidoreductase</keyword>
<dbReference type="EMBL" id="VGLS01000193">
    <property type="protein sequence ID" value="MBM3223753.1"/>
    <property type="molecule type" value="Genomic_DNA"/>
</dbReference>
<dbReference type="InterPro" id="IPR018146">
    <property type="entry name" value="Glyoxalase_1_CS"/>
</dbReference>
<sequence>MIQLKRLGHVLLRVADVERSKAFYSGVLGFEVVEEDPAHGGVFMTLGEYGHTLDLFPVENPATAQKLVPNRLGVHHFAFQVESYADLQDAYFTLKDHGIEEIQAVDHVSQQSIYFHDPDGNRVEIYYELPNALTMFREGREDRDTPFTFEREG</sequence>
<dbReference type="AlphaFoldDB" id="A0A938B3F7"/>
<organism evidence="10 11">
    <name type="scientific">Tectimicrobiota bacterium</name>
    <dbReference type="NCBI Taxonomy" id="2528274"/>
    <lineage>
        <taxon>Bacteria</taxon>
        <taxon>Pseudomonadati</taxon>
        <taxon>Nitrospinota/Tectimicrobiota group</taxon>
        <taxon>Candidatus Tectimicrobiota</taxon>
    </lineage>
</organism>
<evidence type="ECO:0000313" key="11">
    <source>
        <dbReference type="Proteomes" id="UP000712673"/>
    </source>
</evidence>
<reference evidence="10" key="1">
    <citation type="submission" date="2019-03" db="EMBL/GenBank/DDBJ databases">
        <title>Lake Tanganyika Metagenome-Assembled Genomes (MAGs).</title>
        <authorList>
            <person name="Tran P."/>
        </authorList>
    </citation>
    <scope>NUCLEOTIDE SEQUENCE</scope>
    <source>
        <strain evidence="10">K_DeepCast_65m_m2_066</strain>
    </source>
</reference>
<evidence type="ECO:0000256" key="2">
    <source>
        <dbReference type="ARBA" id="ARBA00008784"/>
    </source>
</evidence>
<feature type="domain" description="VOC" evidence="9">
    <location>
        <begin position="6"/>
        <end position="128"/>
    </location>
</feature>
<dbReference type="PROSITE" id="PS00934">
    <property type="entry name" value="GLYOXALASE_I_1"/>
    <property type="match status" value="1"/>
</dbReference>
<keyword evidence="4 8" id="KW-0058">Aromatic hydrocarbons catabolism</keyword>